<keyword evidence="3" id="KW-1185">Reference proteome</keyword>
<dbReference type="EMBL" id="AVOT02003869">
    <property type="protein sequence ID" value="MBW0474825.1"/>
    <property type="molecule type" value="Genomic_DNA"/>
</dbReference>
<keyword evidence="1" id="KW-0812">Transmembrane</keyword>
<dbReference type="Proteomes" id="UP000765509">
    <property type="component" value="Unassembled WGS sequence"/>
</dbReference>
<feature type="transmembrane region" description="Helical" evidence="1">
    <location>
        <begin position="29"/>
        <end position="51"/>
    </location>
</feature>
<reference evidence="2" key="1">
    <citation type="submission" date="2021-03" db="EMBL/GenBank/DDBJ databases">
        <title>Draft genome sequence of rust myrtle Austropuccinia psidii MF-1, a brazilian biotype.</title>
        <authorList>
            <person name="Quecine M.C."/>
            <person name="Pachon D.M.R."/>
            <person name="Bonatelli M.L."/>
            <person name="Correr F.H."/>
            <person name="Franceschini L.M."/>
            <person name="Leite T.F."/>
            <person name="Margarido G.R.A."/>
            <person name="Almeida C.A."/>
            <person name="Ferrarezi J.A."/>
            <person name="Labate C.A."/>
        </authorList>
    </citation>
    <scope>NUCLEOTIDE SEQUENCE</scope>
    <source>
        <strain evidence="2">MF-1</strain>
    </source>
</reference>
<feature type="transmembrane region" description="Helical" evidence="1">
    <location>
        <begin position="242"/>
        <end position="263"/>
    </location>
</feature>
<evidence type="ECO:0000313" key="3">
    <source>
        <dbReference type="Proteomes" id="UP000765509"/>
    </source>
</evidence>
<feature type="transmembrane region" description="Helical" evidence="1">
    <location>
        <begin position="160"/>
        <end position="181"/>
    </location>
</feature>
<protein>
    <submittedName>
        <fullName evidence="2">Uncharacterized protein</fullName>
    </submittedName>
</protein>
<organism evidence="2 3">
    <name type="scientific">Austropuccinia psidii MF-1</name>
    <dbReference type="NCBI Taxonomy" id="1389203"/>
    <lineage>
        <taxon>Eukaryota</taxon>
        <taxon>Fungi</taxon>
        <taxon>Dikarya</taxon>
        <taxon>Basidiomycota</taxon>
        <taxon>Pucciniomycotina</taxon>
        <taxon>Pucciniomycetes</taxon>
        <taxon>Pucciniales</taxon>
        <taxon>Sphaerophragmiaceae</taxon>
        <taxon>Austropuccinia</taxon>
    </lineage>
</organism>
<keyword evidence="1" id="KW-0472">Membrane</keyword>
<evidence type="ECO:0000256" key="1">
    <source>
        <dbReference type="SAM" id="Phobius"/>
    </source>
</evidence>
<comment type="caution">
    <text evidence="2">The sequence shown here is derived from an EMBL/GenBank/DDBJ whole genome shotgun (WGS) entry which is preliminary data.</text>
</comment>
<accession>A0A9Q3C226</accession>
<feature type="transmembrane region" description="Helical" evidence="1">
    <location>
        <begin position="72"/>
        <end position="90"/>
    </location>
</feature>
<feature type="transmembrane region" description="Helical" evidence="1">
    <location>
        <begin position="110"/>
        <end position="131"/>
    </location>
</feature>
<dbReference type="AlphaFoldDB" id="A0A9Q3C226"/>
<feature type="transmembrane region" description="Helical" evidence="1">
    <location>
        <begin position="376"/>
        <end position="396"/>
    </location>
</feature>
<evidence type="ECO:0000313" key="2">
    <source>
        <dbReference type="EMBL" id="MBW0474825.1"/>
    </source>
</evidence>
<sequence length="397" mass="45486">MTAVQDLKAQLRVAHDTLDASIFPHPKGFLRSFFIVTTVLSPLATVVFLVTTFRKFAKGRLWVFKLKPDGHIFPNLALVNVILSLCYTIFDVTSLITLQFGLGTADRAATWALTAASFPFPIAMGWTKLWFSLQNIPFTKYGFSPERLAARRQSLLSKPLNLISAFVYTFLFVLASVHVSLLSRKVSQIESTWNEYNDSYQDLMFNDTIQEEIYNASVKNLSKLESMKQLCQQLRKIEQTAAIIYSASSSVYLLAMLLTYFYAFRPMYYHLKAFEDSITRQPLQRKHIQETRSNTYESSTFDRSLSGQKFTTPKPLEETHIRHPKRSYMEYINSFSKGENLDLELASTKSKPGSLTIVEISILQRYERQKSQMKKALYMGLASSLMTISFIIMFVIV</sequence>
<proteinExistence type="predicted"/>
<feature type="non-terminal residue" evidence="2">
    <location>
        <position position="397"/>
    </location>
</feature>
<keyword evidence="1" id="KW-1133">Transmembrane helix</keyword>
<gene>
    <name evidence="2" type="ORF">O181_014540</name>
</gene>
<name>A0A9Q3C226_9BASI</name>